<dbReference type="PRINTS" id="PR00097">
    <property type="entry name" value="ANTSNTHASEII"/>
</dbReference>
<dbReference type="InterPro" id="IPR029062">
    <property type="entry name" value="Class_I_gatase-like"/>
</dbReference>
<evidence type="ECO:0000259" key="1">
    <source>
        <dbReference type="Pfam" id="PF00117"/>
    </source>
</evidence>
<feature type="domain" description="Glutamine amidotransferase" evidence="1">
    <location>
        <begin position="27"/>
        <end position="182"/>
    </location>
</feature>
<dbReference type="Gene3D" id="3.40.50.880">
    <property type="match status" value="1"/>
</dbReference>
<keyword evidence="3" id="KW-1185">Reference proteome</keyword>
<evidence type="ECO:0000313" key="3">
    <source>
        <dbReference type="Proteomes" id="UP000215377"/>
    </source>
</evidence>
<dbReference type="PROSITE" id="PS51273">
    <property type="entry name" value="GATASE_TYPE_1"/>
    <property type="match status" value="1"/>
</dbReference>
<dbReference type="InterPro" id="IPR044992">
    <property type="entry name" value="ChyE-like"/>
</dbReference>
<organism evidence="2 3">
    <name type="scientific">Marinibacterium profundimaris</name>
    <dbReference type="NCBI Taxonomy" id="1679460"/>
    <lineage>
        <taxon>Bacteria</taxon>
        <taxon>Pseudomonadati</taxon>
        <taxon>Pseudomonadota</taxon>
        <taxon>Alphaproteobacteria</taxon>
        <taxon>Rhodobacterales</taxon>
        <taxon>Paracoccaceae</taxon>
        <taxon>Marinibacterium</taxon>
    </lineage>
</organism>
<dbReference type="OrthoDB" id="9794816at2"/>
<dbReference type="Pfam" id="PF00117">
    <property type="entry name" value="GATase"/>
    <property type="match status" value="1"/>
</dbReference>
<dbReference type="SUPFAM" id="SSF52317">
    <property type="entry name" value="Class I glutamine amidotransferase-like"/>
    <property type="match status" value="1"/>
</dbReference>
<dbReference type="Proteomes" id="UP000215377">
    <property type="component" value="Unassembled WGS sequence"/>
</dbReference>
<comment type="caution">
    <text evidence="2">The sequence shown here is derived from an EMBL/GenBank/DDBJ whole genome shotgun (WGS) entry which is preliminary data.</text>
</comment>
<protein>
    <recommendedName>
        <fullName evidence="1">Glutamine amidotransferase domain-containing protein</fullName>
    </recommendedName>
</protein>
<sequence length="240" mass="25542">MNFLVLQHDRGTHPAAFLPLIEAAGHRVITVELDEGEPLPPLDGIDALWVMGGAMDVFEEDKYPWLIAEKALIREAVIDRGLPYFGICLGHQLLADALGGACAYGGVETGVCDVSPLPGADLFDGMSAPFPVAQWHGVQVTALPETATLIATSPVCHVQAIRVGPRAFSMQSHPEVLPGTIGHWAQMPSAAAILDREIGPGGAQIFEAQVTENAEIFAPNARHLFTNWCRAAGIPSEPLS</sequence>
<proteinExistence type="predicted"/>
<dbReference type="PANTHER" id="PTHR42695:SF5">
    <property type="entry name" value="GLUTAMINE AMIDOTRANSFERASE YLR126C-RELATED"/>
    <property type="match status" value="1"/>
</dbReference>
<dbReference type="GO" id="GO:0005829">
    <property type="term" value="C:cytosol"/>
    <property type="evidence" value="ECO:0007669"/>
    <property type="project" value="TreeGrafter"/>
</dbReference>
<accession>A0A225NKS2</accession>
<name>A0A225NKS2_9RHOB</name>
<dbReference type="CDD" id="cd01741">
    <property type="entry name" value="GATase1_1"/>
    <property type="match status" value="1"/>
</dbReference>
<dbReference type="EMBL" id="AQQR01000003">
    <property type="protein sequence ID" value="OWU74795.1"/>
    <property type="molecule type" value="Genomic_DNA"/>
</dbReference>
<evidence type="ECO:0000313" key="2">
    <source>
        <dbReference type="EMBL" id="OWU74795.1"/>
    </source>
</evidence>
<reference evidence="2 3" key="1">
    <citation type="submission" date="2013-04" db="EMBL/GenBank/DDBJ databases">
        <title>Oceanicola sp. 22II1-22F33 Genome Sequencing.</title>
        <authorList>
            <person name="Lai Q."/>
            <person name="Li G."/>
            <person name="Shao Z."/>
        </authorList>
    </citation>
    <scope>NUCLEOTIDE SEQUENCE [LARGE SCALE GENOMIC DNA]</scope>
    <source>
        <strain evidence="2 3">22II1-22F33</strain>
    </source>
</reference>
<dbReference type="InterPro" id="IPR017926">
    <property type="entry name" value="GATASE"/>
</dbReference>
<gene>
    <name evidence="2" type="ORF">ATO3_09350</name>
</gene>
<dbReference type="RefSeq" id="WP_158217929.1">
    <property type="nucleotide sequence ID" value="NZ_AQQR01000003.1"/>
</dbReference>
<dbReference type="PANTHER" id="PTHR42695">
    <property type="entry name" value="GLUTAMINE AMIDOTRANSFERASE YLR126C-RELATED"/>
    <property type="match status" value="1"/>
</dbReference>
<dbReference type="AlphaFoldDB" id="A0A225NKS2"/>